<dbReference type="InterPro" id="IPR037401">
    <property type="entry name" value="SnoaL-like"/>
</dbReference>
<keyword evidence="3" id="KW-1185">Reference proteome</keyword>
<evidence type="ECO:0000313" key="3">
    <source>
        <dbReference type="Proteomes" id="UP001148313"/>
    </source>
</evidence>
<reference evidence="2" key="1">
    <citation type="submission" date="2022-11" db="EMBL/GenBank/DDBJ databases">
        <title>Hoeflea poritis sp. nov., isolated from scleractinian coral Porites lutea.</title>
        <authorList>
            <person name="Zhang G."/>
            <person name="Wei Q."/>
            <person name="Cai L."/>
        </authorList>
    </citation>
    <scope>NUCLEOTIDE SEQUENCE</scope>
    <source>
        <strain evidence="2">E7-10</strain>
    </source>
</reference>
<feature type="domain" description="SnoaL-like" evidence="1">
    <location>
        <begin position="16"/>
        <end position="112"/>
    </location>
</feature>
<name>A0ABT4VHR2_9HYPH</name>
<evidence type="ECO:0000259" key="1">
    <source>
        <dbReference type="Pfam" id="PF12680"/>
    </source>
</evidence>
<dbReference type="Gene3D" id="3.10.450.50">
    <property type="match status" value="1"/>
</dbReference>
<comment type="caution">
    <text evidence="2">The sequence shown here is derived from an EMBL/GenBank/DDBJ whole genome shotgun (WGS) entry which is preliminary data.</text>
</comment>
<dbReference type="SUPFAM" id="SSF54427">
    <property type="entry name" value="NTF2-like"/>
    <property type="match status" value="1"/>
</dbReference>
<dbReference type="Pfam" id="PF12680">
    <property type="entry name" value="SnoaL_2"/>
    <property type="match status" value="1"/>
</dbReference>
<protein>
    <submittedName>
        <fullName evidence="2">Nuclear transport factor 2 family protein</fullName>
    </submittedName>
</protein>
<dbReference type="InterPro" id="IPR032710">
    <property type="entry name" value="NTF2-like_dom_sf"/>
</dbReference>
<gene>
    <name evidence="2" type="ORF">OOZ53_02690</name>
</gene>
<evidence type="ECO:0000313" key="2">
    <source>
        <dbReference type="EMBL" id="MDA4844235.1"/>
    </source>
</evidence>
<dbReference type="EMBL" id="JAPJZH010000001">
    <property type="protein sequence ID" value="MDA4844235.1"/>
    <property type="molecule type" value="Genomic_DNA"/>
</dbReference>
<accession>A0ABT4VHR2</accession>
<organism evidence="2 3">
    <name type="scientific">Hoeflea poritis</name>
    <dbReference type="NCBI Taxonomy" id="2993659"/>
    <lineage>
        <taxon>Bacteria</taxon>
        <taxon>Pseudomonadati</taxon>
        <taxon>Pseudomonadota</taxon>
        <taxon>Alphaproteobacteria</taxon>
        <taxon>Hyphomicrobiales</taxon>
        <taxon>Rhizobiaceae</taxon>
        <taxon>Hoeflea</taxon>
    </lineage>
</organism>
<proteinExistence type="predicted"/>
<sequence length="146" mass="15968">MTPLPGLSPAAQETLERWHGMLLNRDTGGLAELASDEIIFRSPAFFKPYPGKQAFVFIITTVSGIFENFRYDRQFATADGSSAILEFSANIGDKSLKGIDMIRFDDEGKIVEFEVMIRPANALAVLAQKMSEKAGPYLMKTGAATA</sequence>
<dbReference type="Proteomes" id="UP001148313">
    <property type="component" value="Unassembled WGS sequence"/>
</dbReference>
<dbReference type="RefSeq" id="WP_271087756.1">
    <property type="nucleotide sequence ID" value="NZ_JAPJZH010000001.1"/>
</dbReference>